<dbReference type="KEGG" id="mend:L6E24_13140"/>
<sequence length="122" mass="14122">MKRIQIIVSCNVQNAEFREYILKEAFDRDITGYVKNLGDARVEIIAEGKEEELRTFFSQTKITCNSSAVDSEYVNTKIEKVLYRFRFETLSSYVVTNDITFINESSDCISVINMILVNISHF</sequence>
<evidence type="ECO:0000256" key="1">
    <source>
        <dbReference type="PROSITE-ProRule" id="PRU00520"/>
    </source>
</evidence>
<protein>
    <recommendedName>
        <fullName evidence="1">acylphosphatase</fullName>
        <ecNumber evidence="1">3.6.1.7</ecNumber>
    </recommendedName>
</protein>
<name>A0A9E7PLA8_9EURY</name>
<feature type="domain" description="Acylphosphatase-like" evidence="3">
    <location>
        <begin position="3"/>
        <end position="97"/>
    </location>
</feature>
<evidence type="ECO:0000256" key="2">
    <source>
        <dbReference type="RuleBase" id="RU004168"/>
    </source>
</evidence>
<feature type="active site" evidence="1">
    <location>
        <position position="36"/>
    </location>
</feature>
<dbReference type="GO" id="GO:0003998">
    <property type="term" value="F:acylphosphatase activity"/>
    <property type="evidence" value="ECO:0007669"/>
    <property type="project" value="UniProtKB-EC"/>
</dbReference>
<organism evidence="4 5">
    <name type="scientific">Methanoplanus endosymbiosus</name>
    <dbReference type="NCBI Taxonomy" id="33865"/>
    <lineage>
        <taxon>Archaea</taxon>
        <taxon>Methanobacteriati</taxon>
        <taxon>Methanobacteriota</taxon>
        <taxon>Stenosarchaea group</taxon>
        <taxon>Methanomicrobia</taxon>
        <taxon>Methanomicrobiales</taxon>
        <taxon>Methanomicrobiaceae</taxon>
        <taxon>Methanoplanus</taxon>
    </lineage>
</organism>
<proteinExistence type="inferred from homology"/>
<dbReference type="EC" id="3.6.1.7" evidence="1"/>
<accession>A0A9E7PLA8</accession>
<comment type="similarity">
    <text evidence="2">Belongs to the acylphosphatase family.</text>
</comment>
<evidence type="ECO:0000313" key="5">
    <source>
        <dbReference type="Proteomes" id="UP001060368"/>
    </source>
</evidence>
<comment type="catalytic activity">
    <reaction evidence="1">
        <text>an acyl phosphate + H2O = a carboxylate + phosphate + H(+)</text>
        <dbReference type="Rhea" id="RHEA:14965"/>
        <dbReference type="ChEBI" id="CHEBI:15377"/>
        <dbReference type="ChEBI" id="CHEBI:15378"/>
        <dbReference type="ChEBI" id="CHEBI:29067"/>
        <dbReference type="ChEBI" id="CHEBI:43474"/>
        <dbReference type="ChEBI" id="CHEBI:59918"/>
        <dbReference type="EC" id="3.6.1.7"/>
    </reaction>
</comment>
<evidence type="ECO:0000259" key="3">
    <source>
        <dbReference type="PROSITE" id="PS51160"/>
    </source>
</evidence>
<dbReference type="PROSITE" id="PS51160">
    <property type="entry name" value="ACYLPHOSPHATASE_3"/>
    <property type="match status" value="1"/>
</dbReference>
<evidence type="ECO:0000313" key="4">
    <source>
        <dbReference type="EMBL" id="UUX92273.1"/>
    </source>
</evidence>
<gene>
    <name evidence="4" type="ORF">L6E24_13140</name>
</gene>
<keyword evidence="1 4" id="KW-0378">Hydrolase</keyword>
<dbReference type="AlphaFoldDB" id="A0A9E7PLA8"/>
<dbReference type="InterPro" id="IPR036046">
    <property type="entry name" value="Acylphosphatase-like_dom_sf"/>
</dbReference>
<dbReference type="SUPFAM" id="SSF54975">
    <property type="entry name" value="Acylphosphatase/BLUF domain-like"/>
    <property type="match status" value="1"/>
</dbReference>
<dbReference type="InterPro" id="IPR001792">
    <property type="entry name" value="Acylphosphatase-like_dom"/>
</dbReference>
<dbReference type="EMBL" id="CP096115">
    <property type="protein sequence ID" value="UUX92273.1"/>
    <property type="molecule type" value="Genomic_DNA"/>
</dbReference>
<feature type="active site" evidence="1">
    <location>
        <position position="18"/>
    </location>
</feature>
<dbReference type="Pfam" id="PF00708">
    <property type="entry name" value="Acylphosphatase"/>
    <property type="match status" value="1"/>
</dbReference>
<dbReference type="Gene3D" id="3.30.70.100">
    <property type="match status" value="1"/>
</dbReference>
<dbReference type="RefSeq" id="WP_257742422.1">
    <property type="nucleotide sequence ID" value="NZ_CP096115.1"/>
</dbReference>
<keyword evidence="5" id="KW-1185">Reference proteome</keyword>
<dbReference type="GeneID" id="74308665"/>
<dbReference type="Proteomes" id="UP001060368">
    <property type="component" value="Chromosome"/>
</dbReference>
<reference evidence="4" key="1">
    <citation type="submission" date="2022-04" db="EMBL/GenBank/DDBJ databases">
        <title>Complete genome of Methanoplanus endosymbiosus DSM 3599.</title>
        <authorList>
            <person name="Chen S.-C."/>
            <person name="You Y.-T."/>
            <person name="Zhou Y.-Z."/>
            <person name="Lai M.-C."/>
        </authorList>
    </citation>
    <scope>NUCLEOTIDE SEQUENCE</scope>
    <source>
        <strain evidence="4">DSM 3599</strain>
    </source>
</reference>